<gene>
    <name evidence="8" type="ORF">GALL_159040</name>
</gene>
<dbReference type="SUPFAM" id="SSF46785">
    <property type="entry name" value="Winged helix' DNA-binding domain"/>
    <property type="match status" value="1"/>
</dbReference>
<evidence type="ECO:0000313" key="8">
    <source>
        <dbReference type="EMBL" id="OIR02046.1"/>
    </source>
</evidence>
<dbReference type="EMBL" id="MLJW01000078">
    <property type="protein sequence ID" value="OIR02046.1"/>
    <property type="molecule type" value="Genomic_DNA"/>
</dbReference>
<reference evidence="8" key="1">
    <citation type="submission" date="2016-10" db="EMBL/GenBank/DDBJ databases">
        <title>Sequence of Gallionella enrichment culture.</title>
        <authorList>
            <person name="Poehlein A."/>
            <person name="Muehling M."/>
            <person name="Daniel R."/>
        </authorList>
    </citation>
    <scope>NUCLEOTIDE SEQUENCE</scope>
</reference>
<comment type="catalytic activity">
    <reaction evidence="5">
        <text>siroheme + 2 H(+) = 12,18-didecarboxysiroheme + 2 CO2</text>
        <dbReference type="Rhea" id="RHEA:19093"/>
        <dbReference type="ChEBI" id="CHEBI:15378"/>
        <dbReference type="ChEBI" id="CHEBI:16526"/>
        <dbReference type="ChEBI" id="CHEBI:60052"/>
        <dbReference type="ChEBI" id="CHEBI:140497"/>
        <dbReference type="EC" id="4.1.1.111"/>
    </reaction>
</comment>
<sequence length="166" mass="18524">MTTEPFDDIDRRIVLATQEGLPLVPEPYAEVARRVGIDEAELLRRLERMRADGRIRRIGAVPNHYALGYRFNGMTVWDVPDAQARALGRAVGALPFVSHCYLRPRHPPDWPYTLFAMVHGRDRDTALAHVEAIARLLGAADRGHQVLFSSRILKKTGLRLGGGHGA</sequence>
<dbReference type="InterPro" id="IPR036390">
    <property type="entry name" value="WH_DNA-bd_sf"/>
</dbReference>
<dbReference type="EC" id="4.1.1.111" evidence="4"/>
<evidence type="ECO:0000259" key="7">
    <source>
        <dbReference type="Pfam" id="PF22451"/>
    </source>
</evidence>
<keyword evidence="1" id="KW-0456">Lyase</keyword>
<dbReference type="Pfam" id="PF17805">
    <property type="entry name" value="AsnC_trans_reg2"/>
    <property type="match status" value="1"/>
</dbReference>
<feature type="domain" description="Siroheme decarboxylase NirL-like HTH" evidence="7">
    <location>
        <begin position="10"/>
        <end position="56"/>
    </location>
</feature>
<feature type="domain" description="Siroheme decarboxylase AsnC-like ligand binding" evidence="6">
    <location>
        <begin position="67"/>
        <end position="154"/>
    </location>
</feature>
<evidence type="ECO:0000259" key="6">
    <source>
        <dbReference type="Pfam" id="PF17805"/>
    </source>
</evidence>
<accession>A0A1J5SPQ8</accession>
<organism evidence="8">
    <name type="scientific">mine drainage metagenome</name>
    <dbReference type="NCBI Taxonomy" id="410659"/>
    <lineage>
        <taxon>unclassified sequences</taxon>
        <taxon>metagenomes</taxon>
        <taxon>ecological metagenomes</taxon>
    </lineage>
</organism>
<name>A0A1J5SPQ8_9ZZZZ</name>
<comment type="caution">
    <text evidence="8">The sequence shown here is derived from an EMBL/GenBank/DDBJ whole genome shotgun (WGS) entry which is preliminary data.</text>
</comment>
<protein>
    <recommendedName>
        <fullName evidence="4">siroheme decarboxylase</fullName>
        <ecNumber evidence="4">4.1.1.111</ecNumber>
    </recommendedName>
</protein>
<dbReference type="InterPro" id="IPR050684">
    <property type="entry name" value="HTH-Siroheme_Decarb"/>
</dbReference>
<proteinExistence type="inferred from homology"/>
<evidence type="ECO:0000256" key="3">
    <source>
        <dbReference type="ARBA" id="ARBA00023457"/>
    </source>
</evidence>
<evidence type="ECO:0000256" key="4">
    <source>
        <dbReference type="ARBA" id="ARBA00023471"/>
    </source>
</evidence>
<dbReference type="InterPro" id="IPR040523">
    <property type="entry name" value="AsnC_trans_reg2"/>
</dbReference>
<dbReference type="InterPro" id="IPR053953">
    <property type="entry name" value="NirdL-like_HTH"/>
</dbReference>
<dbReference type="PANTHER" id="PTHR43413">
    <property type="entry name" value="TRANSCRIPTIONAL REGULATOR, ASNC FAMILY"/>
    <property type="match status" value="1"/>
</dbReference>
<comment type="pathway">
    <text evidence="2">Porphyrin-containing compound metabolism.</text>
</comment>
<dbReference type="Gene3D" id="3.30.70.3460">
    <property type="match status" value="1"/>
</dbReference>
<dbReference type="PANTHER" id="PTHR43413:SF1">
    <property type="entry name" value="SIROHEME DECARBOXYLASE NIRL SUBUNIT"/>
    <property type="match status" value="1"/>
</dbReference>
<dbReference type="AlphaFoldDB" id="A0A1J5SPQ8"/>
<dbReference type="GO" id="GO:0016829">
    <property type="term" value="F:lyase activity"/>
    <property type="evidence" value="ECO:0007669"/>
    <property type="project" value="UniProtKB-KW"/>
</dbReference>
<comment type="similarity">
    <text evidence="3">Belongs to the Ahb/Nir family.</text>
</comment>
<evidence type="ECO:0000256" key="2">
    <source>
        <dbReference type="ARBA" id="ARBA00023444"/>
    </source>
</evidence>
<dbReference type="Pfam" id="PF22451">
    <property type="entry name" value="NirdL-like_HTH"/>
    <property type="match status" value="1"/>
</dbReference>
<evidence type="ECO:0000256" key="1">
    <source>
        <dbReference type="ARBA" id="ARBA00023239"/>
    </source>
</evidence>
<evidence type="ECO:0000256" key="5">
    <source>
        <dbReference type="ARBA" id="ARBA00048470"/>
    </source>
</evidence>